<evidence type="ECO:0000256" key="5">
    <source>
        <dbReference type="ARBA" id="ARBA00022516"/>
    </source>
</evidence>
<dbReference type="EMBL" id="JAKOAV010000001">
    <property type="protein sequence ID" value="MDF9406963.1"/>
    <property type="molecule type" value="Genomic_DNA"/>
</dbReference>
<dbReference type="GO" id="GO:0005737">
    <property type="term" value="C:cytoplasm"/>
    <property type="evidence" value="ECO:0007669"/>
    <property type="project" value="UniProtKB-SubCell"/>
</dbReference>
<dbReference type="NCBIfam" id="TIGR01750">
    <property type="entry name" value="fabZ"/>
    <property type="match status" value="1"/>
</dbReference>
<keyword evidence="6 10" id="KW-0441">Lipid A biosynthesis</keyword>
<reference evidence="11" key="1">
    <citation type="submission" date="2022-02" db="EMBL/GenBank/DDBJ databases">
        <authorList>
            <person name="Leng L."/>
        </authorList>
    </citation>
    <scope>NUCLEOTIDE SEQUENCE</scope>
    <source>
        <strain evidence="11">JI</strain>
    </source>
</reference>
<evidence type="ECO:0000256" key="9">
    <source>
        <dbReference type="ARBA" id="ARBA00025049"/>
    </source>
</evidence>
<keyword evidence="12" id="KW-1185">Reference proteome</keyword>
<evidence type="ECO:0000256" key="3">
    <source>
        <dbReference type="ARBA" id="ARBA00009174"/>
    </source>
</evidence>
<keyword evidence="8 10" id="KW-0456">Lyase</keyword>
<dbReference type="HAMAP" id="MF_00406">
    <property type="entry name" value="FabZ"/>
    <property type="match status" value="1"/>
</dbReference>
<dbReference type="PANTHER" id="PTHR30272:SF1">
    <property type="entry name" value="3-HYDROXYACYL-[ACYL-CARRIER-PROTEIN] DEHYDRATASE"/>
    <property type="match status" value="1"/>
</dbReference>
<dbReference type="InterPro" id="IPR013114">
    <property type="entry name" value="FabA_FabZ"/>
</dbReference>
<keyword evidence="4 10" id="KW-0963">Cytoplasm</keyword>
<gene>
    <name evidence="10 11" type="primary">fabZ</name>
    <name evidence="11" type="ORF">L7E55_01070</name>
</gene>
<sequence length="144" mass="16012">MLDINQIQEILPHRYPFLLVDRILSVEGGKKAVGIKNVTANEPYFWGHYPGYPVMPGVLIVEAMAQVGAVAILKLPEFAGKIALFAGIDKARFRRQVVPGDQLRIEVEVLKLRSKVGKSYAVAYVGEEIAAEAELMFMVQKNKD</sequence>
<protein>
    <recommendedName>
        <fullName evidence="10">3-hydroxyacyl-[acyl-carrier-protein] dehydratase FabZ</fullName>
        <ecNumber evidence="10">4.2.1.59</ecNumber>
    </recommendedName>
    <alternativeName>
        <fullName evidence="10">(3R)-hydroxymyristoyl-[acyl-carrier-protein] dehydratase</fullName>
        <shortName evidence="10">(3R)-hydroxymyristoyl-ACP dehydrase</shortName>
    </alternativeName>
    <alternativeName>
        <fullName evidence="10">Beta-hydroxyacyl-ACP dehydratase</fullName>
    </alternativeName>
</protein>
<dbReference type="FunFam" id="3.10.129.10:FF:000001">
    <property type="entry name" value="3-hydroxyacyl-[acyl-carrier-protein] dehydratase FabZ"/>
    <property type="match status" value="1"/>
</dbReference>
<evidence type="ECO:0000256" key="4">
    <source>
        <dbReference type="ARBA" id="ARBA00022490"/>
    </source>
</evidence>
<dbReference type="SUPFAM" id="SSF54637">
    <property type="entry name" value="Thioesterase/thiol ester dehydrase-isomerase"/>
    <property type="match status" value="1"/>
</dbReference>
<organism evidence="11 12">
    <name type="scientific">Pelotomaculum isophthalicicum JI</name>
    <dbReference type="NCBI Taxonomy" id="947010"/>
    <lineage>
        <taxon>Bacteria</taxon>
        <taxon>Bacillati</taxon>
        <taxon>Bacillota</taxon>
        <taxon>Clostridia</taxon>
        <taxon>Eubacteriales</taxon>
        <taxon>Desulfotomaculaceae</taxon>
        <taxon>Pelotomaculum</taxon>
    </lineage>
</organism>
<feature type="active site" evidence="10">
    <location>
        <position position="48"/>
    </location>
</feature>
<dbReference type="Proteomes" id="UP001154312">
    <property type="component" value="Unassembled WGS sequence"/>
</dbReference>
<dbReference type="PANTHER" id="PTHR30272">
    <property type="entry name" value="3-HYDROXYACYL-[ACYL-CARRIER-PROTEIN] DEHYDRATASE"/>
    <property type="match status" value="1"/>
</dbReference>
<dbReference type="GO" id="GO:0006633">
    <property type="term" value="P:fatty acid biosynthetic process"/>
    <property type="evidence" value="ECO:0007669"/>
    <property type="project" value="UniProtKB-UniRule"/>
</dbReference>
<evidence type="ECO:0000256" key="10">
    <source>
        <dbReference type="HAMAP-Rule" id="MF_00406"/>
    </source>
</evidence>
<dbReference type="RefSeq" id="WP_277442109.1">
    <property type="nucleotide sequence ID" value="NZ_JAKOAV010000001.1"/>
</dbReference>
<dbReference type="GO" id="GO:0016020">
    <property type="term" value="C:membrane"/>
    <property type="evidence" value="ECO:0007669"/>
    <property type="project" value="GOC"/>
</dbReference>
<comment type="function">
    <text evidence="9 10">Involved in unsaturated fatty acids biosynthesis. Catalyzes the dehydration of short chain beta-hydroxyacyl-ACPs and long chain saturated and unsaturated beta-hydroxyacyl-ACPs.</text>
</comment>
<evidence type="ECO:0000256" key="8">
    <source>
        <dbReference type="ARBA" id="ARBA00023239"/>
    </source>
</evidence>
<dbReference type="AlphaFoldDB" id="A0A9X4H233"/>
<dbReference type="InterPro" id="IPR029069">
    <property type="entry name" value="HotDog_dom_sf"/>
</dbReference>
<evidence type="ECO:0000313" key="11">
    <source>
        <dbReference type="EMBL" id="MDF9406963.1"/>
    </source>
</evidence>
<name>A0A9X4H233_9FIRM</name>
<evidence type="ECO:0000313" key="12">
    <source>
        <dbReference type="Proteomes" id="UP001154312"/>
    </source>
</evidence>
<dbReference type="GO" id="GO:0009245">
    <property type="term" value="P:lipid A biosynthetic process"/>
    <property type="evidence" value="ECO:0007669"/>
    <property type="project" value="UniProtKB-UniRule"/>
</dbReference>
<dbReference type="Gene3D" id="3.10.129.10">
    <property type="entry name" value="Hotdog Thioesterase"/>
    <property type="match status" value="1"/>
</dbReference>
<comment type="catalytic activity">
    <reaction evidence="1 10">
        <text>a (3R)-hydroxyacyl-[ACP] = a (2E)-enoyl-[ACP] + H2O</text>
        <dbReference type="Rhea" id="RHEA:13097"/>
        <dbReference type="Rhea" id="RHEA-COMP:9925"/>
        <dbReference type="Rhea" id="RHEA-COMP:9945"/>
        <dbReference type="ChEBI" id="CHEBI:15377"/>
        <dbReference type="ChEBI" id="CHEBI:78784"/>
        <dbReference type="ChEBI" id="CHEBI:78827"/>
        <dbReference type="EC" id="4.2.1.59"/>
    </reaction>
</comment>
<evidence type="ECO:0000256" key="6">
    <source>
        <dbReference type="ARBA" id="ARBA00022556"/>
    </source>
</evidence>
<comment type="subcellular location">
    <subcellularLocation>
        <location evidence="2 10">Cytoplasm</location>
    </subcellularLocation>
</comment>
<evidence type="ECO:0000256" key="7">
    <source>
        <dbReference type="ARBA" id="ARBA00023098"/>
    </source>
</evidence>
<keyword evidence="5 10" id="KW-0444">Lipid biosynthesis</keyword>
<accession>A0A9X4H233</accession>
<proteinExistence type="inferred from homology"/>
<dbReference type="NCBIfam" id="NF000582">
    <property type="entry name" value="PRK00006.1"/>
    <property type="match status" value="1"/>
</dbReference>
<evidence type="ECO:0000256" key="2">
    <source>
        <dbReference type="ARBA" id="ARBA00004496"/>
    </source>
</evidence>
<dbReference type="CDD" id="cd01288">
    <property type="entry name" value="FabZ"/>
    <property type="match status" value="1"/>
</dbReference>
<dbReference type="GO" id="GO:0019171">
    <property type="term" value="F:(3R)-hydroxyacyl-[acyl-carrier-protein] dehydratase activity"/>
    <property type="evidence" value="ECO:0007669"/>
    <property type="project" value="UniProtKB-EC"/>
</dbReference>
<evidence type="ECO:0000256" key="1">
    <source>
        <dbReference type="ARBA" id="ARBA00001055"/>
    </source>
</evidence>
<dbReference type="Pfam" id="PF07977">
    <property type="entry name" value="FabA"/>
    <property type="match status" value="1"/>
</dbReference>
<comment type="caution">
    <text evidence="11">The sequence shown here is derived from an EMBL/GenBank/DDBJ whole genome shotgun (WGS) entry which is preliminary data.</text>
</comment>
<comment type="similarity">
    <text evidence="3 10">Belongs to the thioester dehydratase family. FabZ subfamily.</text>
</comment>
<keyword evidence="7 10" id="KW-0443">Lipid metabolism</keyword>
<dbReference type="InterPro" id="IPR010084">
    <property type="entry name" value="FabZ"/>
</dbReference>
<dbReference type="EC" id="4.2.1.59" evidence="10"/>